<feature type="transmembrane region" description="Helical" evidence="1">
    <location>
        <begin position="233"/>
        <end position="254"/>
    </location>
</feature>
<keyword evidence="1" id="KW-0812">Transmembrane</keyword>
<feature type="transmembrane region" description="Helical" evidence="1">
    <location>
        <begin position="142"/>
        <end position="164"/>
    </location>
</feature>
<organism evidence="2 3">
    <name type="scientific">Novacetimonas hansenii</name>
    <name type="common">Komagataeibacter hansenii</name>
    <dbReference type="NCBI Taxonomy" id="436"/>
    <lineage>
        <taxon>Bacteria</taxon>
        <taxon>Pseudomonadati</taxon>
        <taxon>Pseudomonadota</taxon>
        <taxon>Alphaproteobacteria</taxon>
        <taxon>Acetobacterales</taxon>
        <taxon>Acetobacteraceae</taxon>
        <taxon>Novacetimonas</taxon>
    </lineage>
</organism>
<feature type="transmembrane region" description="Helical" evidence="1">
    <location>
        <begin position="66"/>
        <end position="87"/>
    </location>
</feature>
<name>A0AAW5ELY2_NOVHA</name>
<evidence type="ECO:0000256" key="1">
    <source>
        <dbReference type="SAM" id="Phobius"/>
    </source>
</evidence>
<evidence type="ECO:0000313" key="3">
    <source>
        <dbReference type="Proteomes" id="UP001202887"/>
    </source>
</evidence>
<reference evidence="2" key="2">
    <citation type="submission" date="2022-03" db="EMBL/GenBank/DDBJ databases">
        <authorList>
            <person name="Ryngajllo M."/>
            <person name="Jacek P."/>
            <person name="Kubiak K."/>
        </authorList>
    </citation>
    <scope>NUCLEOTIDE SEQUENCE</scope>
    <source>
        <strain evidence="2">SI1</strain>
    </source>
</reference>
<keyword evidence="1" id="KW-0472">Membrane</keyword>
<dbReference type="RefSeq" id="WP_247066125.1">
    <property type="nucleotide sequence ID" value="NZ_CP094849.1"/>
</dbReference>
<sequence>MGALIYGLRRQRQVLSAVIYREAVVRFSGRSLGLLEEVGTIVVHVAMFSALRIFAGVEMQDGMPVLPFICIGVYNFWIFRTGVFLIPSAITSIKSYQAYPQVSPLDLALARGAVNILLYIFIAIATFLLLELFGYSPAVGSWSGVLLALIGSGIYGIGCGLVMAGIFHYLPIVRTVFMIVIIRGLALLAGTFFVYSDLPPNLRVYAKWIPNLQLNDIARAAYFPSFRENWTSLTYIFSWIGGSLLIGCLVERALRSVTINKKNHL</sequence>
<feature type="transmembrane region" description="Helical" evidence="1">
    <location>
        <begin position="176"/>
        <end position="195"/>
    </location>
</feature>
<keyword evidence="1" id="KW-1133">Transmembrane helix</keyword>
<dbReference type="Proteomes" id="UP001202887">
    <property type="component" value="Unassembled WGS sequence"/>
</dbReference>
<reference evidence="2" key="1">
    <citation type="journal article" date="2021" name="Polymers (Basel)">
        <title>Highly Stretchable Bacterial Cellulose Produced by Komagataeibacter hansenii SI1.</title>
        <authorList>
            <person name="Cielecka I."/>
            <person name="Ryngajllo M."/>
            <person name="Maniukiewicz W."/>
            <person name="Bielecki S."/>
        </authorList>
    </citation>
    <scope>NUCLEOTIDE SEQUENCE</scope>
    <source>
        <strain evidence="2">SI1</strain>
    </source>
</reference>
<feature type="transmembrane region" description="Helical" evidence="1">
    <location>
        <begin position="34"/>
        <end position="54"/>
    </location>
</feature>
<comment type="caution">
    <text evidence="2">The sequence shown here is derived from an EMBL/GenBank/DDBJ whole genome shotgun (WGS) entry which is preliminary data.</text>
</comment>
<evidence type="ECO:0008006" key="4">
    <source>
        <dbReference type="Google" id="ProtNLM"/>
    </source>
</evidence>
<evidence type="ECO:0000313" key="2">
    <source>
        <dbReference type="EMBL" id="MCJ8352831.1"/>
    </source>
</evidence>
<gene>
    <name evidence="2" type="ORF">K1W68_02275</name>
</gene>
<dbReference type="EMBL" id="JAIBCX010000004">
    <property type="protein sequence ID" value="MCJ8352831.1"/>
    <property type="molecule type" value="Genomic_DNA"/>
</dbReference>
<feature type="transmembrane region" description="Helical" evidence="1">
    <location>
        <begin position="108"/>
        <end position="130"/>
    </location>
</feature>
<protein>
    <recommendedName>
        <fullName evidence="4">ABC transporter permease</fullName>
    </recommendedName>
</protein>
<accession>A0AAW5ELY2</accession>
<dbReference type="AlphaFoldDB" id="A0AAW5ELY2"/>
<proteinExistence type="predicted"/>